<name>A0ABN8AD42_9BACI</name>
<accession>A0ABN8AD42</accession>
<protein>
    <submittedName>
        <fullName evidence="1">Uncharacterized protein</fullName>
    </submittedName>
</protein>
<keyword evidence="2" id="KW-1185">Reference proteome</keyword>
<evidence type="ECO:0000313" key="2">
    <source>
        <dbReference type="Proteomes" id="UP000789833"/>
    </source>
</evidence>
<reference evidence="1 2" key="1">
    <citation type="submission" date="2021-10" db="EMBL/GenBank/DDBJ databases">
        <authorList>
            <person name="Criscuolo A."/>
        </authorList>
    </citation>
    <scope>NUCLEOTIDE SEQUENCE [LARGE SCALE GENOMIC DNA]</scope>
    <source>
        <strain evidence="2">CIP 111883</strain>
    </source>
</reference>
<dbReference type="RefSeq" id="WP_230502387.1">
    <property type="nucleotide sequence ID" value="NZ_CAKJTJ010000017.1"/>
</dbReference>
<dbReference type="EMBL" id="CAKJTJ010000017">
    <property type="protein sequence ID" value="CAG9622166.1"/>
    <property type="molecule type" value="Genomic_DNA"/>
</dbReference>
<evidence type="ECO:0000313" key="1">
    <source>
        <dbReference type="EMBL" id="CAG9622166.1"/>
    </source>
</evidence>
<organism evidence="1 2">
    <name type="scientific">Sutcliffiella rhizosphaerae</name>
    <dbReference type="NCBI Taxonomy" id="2880967"/>
    <lineage>
        <taxon>Bacteria</taxon>
        <taxon>Bacillati</taxon>
        <taxon>Bacillota</taxon>
        <taxon>Bacilli</taxon>
        <taxon>Bacillales</taxon>
        <taxon>Bacillaceae</taxon>
        <taxon>Sutcliffiella</taxon>
    </lineage>
</organism>
<gene>
    <name evidence="1" type="ORF">BACCIP111883_02957</name>
</gene>
<dbReference type="Proteomes" id="UP000789833">
    <property type="component" value="Unassembled WGS sequence"/>
</dbReference>
<comment type="caution">
    <text evidence="1">The sequence shown here is derived from an EMBL/GenBank/DDBJ whole genome shotgun (WGS) entry which is preliminary data.</text>
</comment>
<sequence>MIGMATDIGVGGFFSAGAEIRFRNQGKLKISKKQLNISKTGTNISKKRGKISKTVLKISIK</sequence>
<proteinExistence type="predicted"/>